<dbReference type="NCBIfam" id="TIGR03882">
    <property type="entry name" value="cyclo_dehyd_2"/>
    <property type="match status" value="1"/>
</dbReference>
<evidence type="ECO:0000259" key="2">
    <source>
        <dbReference type="PROSITE" id="PS51664"/>
    </source>
</evidence>
<name>A0A1Y2NUE8_STRFR</name>
<evidence type="ECO:0000256" key="1">
    <source>
        <dbReference type="SAM" id="MobiDB-lite"/>
    </source>
</evidence>
<dbReference type="InterPro" id="IPR022291">
    <property type="entry name" value="Bacteriocin_synth_cyclodeHase"/>
</dbReference>
<keyword evidence="7" id="KW-1185">Reference proteome</keyword>
<feature type="compositionally biased region" description="Low complexity" evidence="1">
    <location>
        <begin position="492"/>
        <end position="510"/>
    </location>
</feature>
<dbReference type="PROSITE" id="PS51664">
    <property type="entry name" value="YCAO"/>
    <property type="match status" value="1"/>
</dbReference>
<reference evidence="3 7" key="1">
    <citation type="submission" date="2013-05" db="EMBL/GenBank/DDBJ databases">
        <title>Genome Sequence of Streptomyces fradiae.</title>
        <authorList>
            <person name="Kirby R."/>
        </authorList>
    </citation>
    <scope>NUCLEOTIDE SEQUENCE [LARGE SCALE GENOMIC DNA]</scope>
    <source>
        <strain evidence="3 7">ATCC 10745</strain>
    </source>
</reference>
<dbReference type="Proteomes" id="UP000194318">
    <property type="component" value="Unassembled WGS sequence"/>
</dbReference>
<dbReference type="AlphaFoldDB" id="A0A1Y2NUE8"/>
<accession>A0A1Y2NUE8</accession>
<dbReference type="Proteomes" id="UP000731519">
    <property type="component" value="Unassembled WGS sequence"/>
</dbReference>
<gene>
    <name evidence="5" type="ORF">BG846_03519</name>
    <name evidence="4" type="ORF">K701_08210</name>
    <name evidence="3" type="ORF">K701_22170</name>
</gene>
<feature type="region of interest" description="Disordered" evidence="1">
    <location>
        <begin position="553"/>
        <end position="578"/>
    </location>
</feature>
<dbReference type="Pfam" id="PF02624">
    <property type="entry name" value="YcaO"/>
    <property type="match status" value="1"/>
</dbReference>
<feature type="region of interest" description="Disordered" evidence="1">
    <location>
        <begin position="492"/>
        <end position="516"/>
    </location>
</feature>
<evidence type="ECO:0000313" key="6">
    <source>
        <dbReference type="Proteomes" id="UP000194318"/>
    </source>
</evidence>
<protein>
    <recommendedName>
        <fullName evidence="2">YcaO domain-containing protein</fullName>
    </recommendedName>
</protein>
<feature type="region of interest" description="Disordered" evidence="1">
    <location>
        <begin position="720"/>
        <end position="757"/>
    </location>
</feature>
<dbReference type="RefSeq" id="WP_031128746.1">
    <property type="nucleotide sequence ID" value="NZ_ASYR01000008.1"/>
</dbReference>
<evidence type="ECO:0000313" key="7">
    <source>
        <dbReference type="Proteomes" id="UP000731519"/>
    </source>
</evidence>
<evidence type="ECO:0000313" key="3">
    <source>
        <dbReference type="EMBL" id="KAF0647668.1"/>
    </source>
</evidence>
<dbReference type="EMBL" id="ASYR01000008">
    <property type="protein sequence ID" value="KAF0650547.1"/>
    <property type="molecule type" value="Genomic_DNA"/>
</dbReference>
<dbReference type="Gene3D" id="3.40.50.720">
    <property type="entry name" value="NAD(P)-binding Rossmann-like Domain"/>
    <property type="match status" value="1"/>
</dbReference>
<dbReference type="GeneID" id="91406068"/>
<sequence>MPTTPYEETAHTRPRVRRDVLFTETPGGVIFHNADGGFQLSSPSAYRFATLIVPHLDGSRTVAEICAGFKDPQKAMVGGLVKALYARGFARPVPDPAEPGRGPSVDPAVAAVFAEQIAYVDHYADDAERRFAAYRDTAVAVLGDGPVARWCALSLVRNGCARVGLEAAAAEGPGAEEQFGTLRREAAELTARGARTEVVVLPGARAGTVGGSGAGAETTSGWAAGAGGWGAYEGYGVVVAAGGRDAFGTAYRLLRQGVPEGRLLLPAWTFGGRAVVGPVSGPDSGACLACAALRLGATGDAAVAADLWSGLALGGAAGPVPRGPLAAMLGNLLGYEVFRLATGALPAETRGQVLLQDMASFDVLAERLLPHPRCPFCRTRPAPAEPVDLSAAPERPAFRPVVAAAPDDPATDGPLAELDRRSLALRPSVGVFTRYADEPVTQTPLKVGAVEVALGAAGTRTVAAFDVHHTAGARLRALDAAAALYAERVVPAGPGGPAPESGAESGAAGRDPLPRVDPELLATATGAGGDPVASWVVATSLVTKEEVRVPAGAVRPFGPDNQDRRFEPSRAGRGAGGGLPEAAAAGLLSALAHDALRRSVRGAGRTSPIPPDAFGDDPEATFLLRSAGHMGVGVELLDLGEADRSGAWVVLARTTARDTAADEPVRWAVGAALERTAAAVDALRDLLGTVQLAEEGVLGAPDTGDPLLADLDAALIPVTDRDGVTDPGGATAPGGTTDPGGVADPGVCGPGSSPDAPVTWTEVLERLAAAGRDALVVPTHGADLPAAGMHTVRVLLTKAAGDDR</sequence>
<evidence type="ECO:0000313" key="4">
    <source>
        <dbReference type="EMBL" id="KAF0650547.1"/>
    </source>
</evidence>
<feature type="compositionally biased region" description="Low complexity" evidence="1">
    <location>
        <begin position="725"/>
        <end position="746"/>
    </location>
</feature>
<organism evidence="5 6">
    <name type="scientific">Streptomyces fradiae ATCC 10745 = DSM 40063</name>
    <dbReference type="NCBI Taxonomy" id="1319510"/>
    <lineage>
        <taxon>Bacteria</taxon>
        <taxon>Bacillati</taxon>
        <taxon>Actinomycetota</taxon>
        <taxon>Actinomycetes</taxon>
        <taxon>Kitasatosporales</taxon>
        <taxon>Streptomycetaceae</taxon>
        <taxon>Streptomyces</taxon>
    </lineage>
</organism>
<feature type="domain" description="YcaO" evidence="2">
    <location>
        <begin position="464"/>
        <end position="804"/>
    </location>
</feature>
<comment type="caution">
    <text evidence="5">The sequence shown here is derived from an EMBL/GenBank/DDBJ whole genome shotgun (WGS) entry which is preliminary data.</text>
</comment>
<evidence type="ECO:0000313" key="5">
    <source>
        <dbReference type="EMBL" id="OSY50851.1"/>
    </source>
</evidence>
<proteinExistence type="predicted"/>
<dbReference type="InterPro" id="IPR003776">
    <property type="entry name" value="YcaO-like_dom"/>
</dbReference>
<reference evidence="5 6" key="2">
    <citation type="submission" date="2016-09" db="EMBL/GenBank/DDBJ databases">
        <title>Streptomyces fradiae DSM40063, a candidate organism with high potential of specific P450 cytochromes.</title>
        <authorList>
            <person name="Grumaz C."/>
            <person name="Vainshtein Y."/>
            <person name="Kirstahler P."/>
            <person name="Sohn K."/>
        </authorList>
    </citation>
    <scope>NUCLEOTIDE SEQUENCE [LARGE SCALE GENOMIC DNA]</scope>
    <source>
        <strain evidence="5 6">DSM 40063</strain>
    </source>
</reference>
<feature type="compositionally biased region" description="Basic and acidic residues" evidence="1">
    <location>
        <begin position="561"/>
        <end position="570"/>
    </location>
</feature>
<dbReference type="EMBL" id="ASYR01000033">
    <property type="protein sequence ID" value="KAF0647668.1"/>
    <property type="molecule type" value="Genomic_DNA"/>
</dbReference>
<dbReference type="EMBL" id="MIFZ01000259">
    <property type="protein sequence ID" value="OSY50851.1"/>
    <property type="molecule type" value="Genomic_DNA"/>
</dbReference>